<sequence>MRFTKTDSRYRFLSVRFPFRSCTGAYFDFPSLPSNTLSAKVNTTVRFPFKLINTGCSLSDFFRLKVAKVSSFNKIQCVLPHINGSCRPPLRESSCSCGEEVGIYQFIHTAEKSDNTTWVWFTDSGEVQEKELDFNVI</sequence>
<evidence type="ECO:0000313" key="2">
    <source>
        <dbReference type="Proteomes" id="UP001519460"/>
    </source>
</evidence>
<protein>
    <submittedName>
        <fullName evidence="1">Uncharacterized protein</fullName>
    </submittedName>
</protein>
<gene>
    <name evidence="1" type="ORF">BaRGS_00039590</name>
</gene>
<feature type="non-terminal residue" evidence="1">
    <location>
        <position position="137"/>
    </location>
</feature>
<evidence type="ECO:0000313" key="1">
    <source>
        <dbReference type="EMBL" id="KAK7454137.1"/>
    </source>
</evidence>
<proteinExistence type="predicted"/>
<accession>A0ABD0J2E8</accession>
<name>A0ABD0J2E8_9CAEN</name>
<dbReference type="AlphaFoldDB" id="A0ABD0J2E8"/>
<dbReference type="EMBL" id="JACVVK020000703">
    <property type="protein sequence ID" value="KAK7454137.1"/>
    <property type="molecule type" value="Genomic_DNA"/>
</dbReference>
<organism evidence="1 2">
    <name type="scientific">Batillaria attramentaria</name>
    <dbReference type="NCBI Taxonomy" id="370345"/>
    <lineage>
        <taxon>Eukaryota</taxon>
        <taxon>Metazoa</taxon>
        <taxon>Spiralia</taxon>
        <taxon>Lophotrochozoa</taxon>
        <taxon>Mollusca</taxon>
        <taxon>Gastropoda</taxon>
        <taxon>Caenogastropoda</taxon>
        <taxon>Sorbeoconcha</taxon>
        <taxon>Cerithioidea</taxon>
        <taxon>Batillariidae</taxon>
        <taxon>Batillaria</taxon>
    </lineage>
</organism>
<dbReference type="Proteomes" id="UP001519460">
    <property type="component" value="Unassembled WGS sequence"/>
</dbReference>
<keyword evidence="2" id="KW-1185">Reference proteome</keyword>
<comment type="caution">
    <text evidence="1">The sequence shown here is derived from an EMBL/GenBank/DDBJ whole genome shotgun (WGS) entry which is preliminary data.</text>
</comment>
<reference evidence="1 2" key="1">
    <citation type="journal article" date="2023" name="Sci. Data">
        <title>Genome assembly of the Korean intertidal mud-creeper Batillaria attramentaria.</title>
        <authorList>
            <person name="Patra A.K."/>
            <person name="Ho P.T."/>
            <person name="Jun S."/>
            <person name="Lee S.J."/>
            <person name="Kim Y."/>
            <person name="Won Y.J."/>
        </authorList>
    </citation>
    <scope>NUCLEOTIDE SEQUENCE [LARGE SCALE GENOMIC DNA]</scope>
    <source>
        <strain evidence="1">Wonlab-2016</strain>
    </source>
</reference>